<keyword evidence="4" id="KW-0479">Metal-binding</keyword>
<evidence type="ECO:0000313" key="10">
    <source>
        <dbReference type="EMBL" id="KAB1441486.1"/>
    </source>
</evidence>
<comment type="caution">
    <text evidence="10">The sequence shown here is derived from an EMBL/GenBank/DDBJ whole genome shotgun (WGS) entry which is preliminary data.</text>
</comment>
<reference evidence="10 11" key="1">
    <citation type="journal article" date="2017" name="Int. J. Syst. Evol. Microbiol.">
        <title>Desulfovibrio senegalensis sp. nov., a mesophilic sulfate reducer isolated from marine sediment.</title>
        <authorList>
            <person name="Thioye A."/>
            <person name="Gam Z.B.A."/>
            <person name="Mbengue M."/>
            <person name="Cayol J.L."/>
            <person name="Joseph-Bartoli M."/>
            <person name="Toure-Kane C."/>
            <person name="Labat M."/>
        </authorList>
    </citation>
    <scope>NUCLEOTIDE SEQUENCE [LARGE SCALE GENOMIC DNA]</scope>
    <source>
        <strain evidence="10 11">DSM 101509</strain>
    </source>
</reference>
<dbReference type="RefSeq" id="WP_151151229.1">
    <property type="nucleotide sequence ID" value="NZ_WAIE01000004.1"/>
</dbReference>
<proteinExistence type="inferred from homology"/>
<keyword evidence="11" id="KW-1185">Reference proteome</keyword>
<dbReference type="InterPro" id="IPR006963">
    <property type="entry name" value="Mopterin_OxRdtase_4Fe-4S_dom"/>
</dbReference>
<evidence type="ECO:0000256" key="4">
    <source>
        <dbReference type="ARBA" id="ARBA00022723"/>
    </source>
</evidence>
<accession>A0A6N6N359</accession>
<protein>
    <submittedName>
        <fullName evidence="10">Molybdopterin-dependent oxidoreductase</fullName>
    </submittedName>
</protein>
<gene>
    <name evidence="10" type="ORF">F8A88_11135</name>
</gene>
<dbReference type="Pfam" id="PF01568">
    <property type="entry name" value="Molydop_binding"/>
    <property type="match status" value="1"/>
</dbReference>
<dbReference type="Pfam" id="PF04879">
    <property type="entry name" value="Molybdop_Fe4S4"/>
    <property type="match status" value="1"/>
</dbReference>
<dbReference type="Pfam" id="PF00384">
    <property type="entry name" value="Molybdopterin"/>
    <property type="match status" value="1"/>
</dbReference>
<sequence>MAKKNVYSICGMCTVRCPILAEVEDGRVSYIQGNPHASGIAGALCARGAAGTALTYDHERPQCPMIREGERGEGKWREVSWDEALDYVAEKLMAIQEKHGKESVLFSDRGGPFRDLYRAFLRGIGTPNYNNHDSACARNVQNSALSLFGFGRKGVAYDLKNAKHVVLQQRNLFEAINVAEVNNLLDAKENGCKITVIDVRANVSAGKADNFFMIRPGTDYAFNLAVINVLINEELYDKKYVADWFKDFEALKDFVQPYTPEWAEEETTVSAEGIRKLARQLSEAAPSVLWHPGWMTARYSDSFYMSRTAYIINALLGSIGAKGGLPFMNKPGDVGAKGLNSFMNLYPKPEAKRADGVGWQEGRTHLDAGPGLVHLSYDAIVTGEPYPIKAYIVHRHDPLMAYPDVADVKKLWEKLELLVSVTFSWSDTAWFADVVLPLSPYLERDSVLAAKNGLRPSFIRRPRCVEPVYDTLSEWEIYCGLARRMGLKELDYNNIEDVWNFQLEGTGVTLEDFEETGMVSLADEALYRPVKEGSFKTPSGKIEMINEKLENSGYLSLKPYESPERPPEGTFRITFGRCGVHTQGHTLNNKLLFERVSENVLWINTERAAELGIENNDYVNVGSRTHRGKIRAFVTDYVHPEAIFMLHGFGHTLPTESRARGRGVADNELMPQGIRKYDKAGGAVAMQEHFVTVTKE</sequence>
<dbReference type="CDD" id="cd02778">
    <property type="entry name" value="MopB_CT_Thiosulfate-R-like"/>
    <property type="match status" value="1"/>
</dbReference>
<name>A0A6N6N359_9BACT</name>
<organism evidence="10 11">
    <name type="scientific">Pseudodesulfovibrio senegalensis</name>
    <dbReference type="NCBI Taxonomy" id="1721087"/>
    <lineage>
        <taxon>Bacteria</taxon>
        <taxon>Pseudomonadati</taxon>
        <taxon>Thermodesulfobacteriota</taxon>
        <taxon>Desulfovibrionia</taxon>
        <taxon>Desulfovibrionales</taxon>
        <taxon>Desulfovibrionaceae</taxon>
    </lineage>
</organism>
<evidence type="ECO:0000259" key="9">
    <source>
        <dbReference type="PROSITE" id="PS51669"/>
    </source>
</evidence>
<dbReference type="SMART" id="SM00926">
    <property type="entry name" value="Molybdop_Fe4S4"/>
    <property type="match status" value="1"/>
</dbReference>
<dbReference type="AlphaFoldDB" id="A0A6N6N359"/>
<keyword evidence="8" id="KW-0411">Iron-sulfur</keyword>
<evidence type="ECO:0000256" key="1">
    <source>
        <dbReference type="ARBA" id="ARBA00010312"/>
    </source>
</evidence>
<dbReference type="Gene3D" id="3.40.50.740">
    <property type="match status" value="1"/>
</dbReference>
<dbReference type="GO" id="GO:0046872">
    <property type="term" value="F:metal ion binding"/>
    <property type="evidence" value="ECO:0007669"/>
    <property type="project" value="UniProtKB-KW"/>
</dbReference>
<keyword evidence="5" id="KW-0732">Signal</keyword>
<dbReference type="InterPro" id="IPR006656">
    <property type="entry name" value="Mopterin_OxRdtase"/>
</dbReference>
<dbReference type="PANTHER" id="PTHR43742:SF9">
    <property type="entry name" value="TETRATHIONATE REDUCTASE SUBUNIT A"/>
    <property type="match status" value="1"/>
</dbReference>
<evidence type="ECO:0000256" key="6">
    <source>
        <dbReference type="ARBA" id="ARBA00023002"/>
    </source>
</evidence>
<feature type="domain" description="4Fe-4S Mo/W bis-MGD-type" evidence="9">
    <location>
        <begin position="3"/>
        <end position="59"/>
    </location>
</feature>
<evidence type="ECO:0000313" key="11">
    <source>
        <dbReference type="Proteomes" id="UP000438699"/>
    </source>
</evidence>
<keyword evidence="6" id="KW-0560">Oxidoreductase</keyword>
<dbReference type="InterPro" id="IPR006657">
    <property type="entry name" value="MoPterin_dinucl-bd_dom"/>
</dbReference>
<dbReference type="CDD" id="cd02755">
    <property type="entry name" value="MopB_Thiosulfate-R-like"/>
    <property type="match status" value="1"/>
</dbReference>
<dbReference type="InterPro" id="IPR050612">
    <property type="entry name" value="Prok_Mopterin_Oxidored"/>
</dbReference>
<dbReference type="Gene3D" id="3.40.228.10">
    <property type="entry name" value="Dimethylsulfoxide Reductase, domain 2"/>
    <property type="match status" value="1"/>
</dbReference>
<evidence type="ECO:0000256" key="5">
    <source>
        <dbReference type="ARBA" id="ARBA00022729"/>
    </source>
</evidence>
<dbReference type="SUPFAM" id="SSF53706">
    <property type="entry name" value="Formate dehydrogenase/DMSO reductase, domains 1-3"/>
    <property type="match status" value="1"/>
</dbReference>
<dbReference type="Gene3D" id="2.20.25.90">
    <property type="entry name" value="ADC-like domains"/>
    <property type="match status" value="1"/>
</dbReference>
<dbReference type="Gene3D" id="2.40.40.20">
    <property type="match status" value="1"/>
</dbReference>
<dbReference type="GO" id="GO:0043546">
    <property type="term" value="F:molybdopterin cofactor binding"/>
    <property type="evidence" value="ECO:0007669"/>
    <property type="project" value="InterPro"/>
</dbReference>
<dbReference type="PANTHER" id="PTHR43742">
    <property type="entry name" value="TRIMETHYLAMINE-N-OXIDE REDUCTASE"/>
    <property type="match status" value="1"/>
</dbReference>
<dbReference type="PROSITE" id="PS51669">
    <property type="entry name" value="4FE4S_MOW_BIS_MGD"/>
    <property type="match status" value="1"/>
</dbReference>
<dbReference type="InterPro" id="IPR027467">
    <property type="entry name" value="MopterinOxRdtase_cofactor_BS"/>
</dbReference>
<dbReference type="OrthoDB" id="9803192at2"/>
<dbReference type="Proteomes" id="UP000438699">
    <property type="component" value="Unassembled WGS sequence"/>
</dbReference>
<evidence type="ECO:0000256" key="3">
    <source>
        <dbReference type="ARBA" id="ARBA00022505"/>
    </source>
</evidence>
<dbReference type="PROSITE" id="PS00551">
    <property type="entry name" value="MOLYBDOPTERIN_PROK_1"/>
    <property type="match status" value="1"/>
</dbReference>
<evidence type="ECO:0000256" key="2">
    <source>
        <dbReference type="ARBA" id="ARBA00022485"/>
    </source>
</evidence>
<evidence type="ECO:0000256" key="7">
    <source>
        <dbReference type="ARBA" id="ARBA00023004"/>
    </source>
</evidence>
<dbReference type="GO" id="GO:0051539">
    <property type="term" value="F:4 iron, 4 sulfur cluster binding"/>
    <property type="evidence" value="ECO:0007669"/>
    <property type="project" value="UniProtKB-KW"/>
</dbReference>
<dbReference type="EMBL" id="WAIE01000004">
    <property type="protein sequence ID" value="KAB1441486.1"/>
    <property type="molecule type" value="Genomic_DNA"/>
</dbReference>
<evidence type="ECO:0000256" key="8">
    <source>
        <dbReference type="ARBA" id="ARBA00023014"/>
    </source>
</evidence>
<keyword evidence="3" id="KW-0500">Molybdenum</keyword>
<comment type="similarity">
    <text evidence="1">Belongs to the prokaryotic molybdopterin-containing oxidoreductase family.</text>
</comment>
<dbReference type="InterPro" id="IPR009010">
    <property type="entry name" value="Asp_de-COase-like_dom_sf"/>
</dbReference>
<keyword evidence="7" id="KW-0408">Iron</keyword>
<keyword evidence="2" id="KW-0004">4Fe-4S</keyword>
<dbReference type="SUPFAM" id="SSF50692">
    <property type="entry name" value="ADC-like"/>
    <property type="match status" value="1"/>
</dbReference>
<dbReference type="GO" id="GO:0016491">
    <property type="term" value="F:oxidoreductase activity"/>
    <property type="evidence" value="ECO:0007669"/>
    <property type="project" value="UniProtKB-KW"/>
</dbReference>